<dbReference type="eggNOG" id="ENOG502R1GQ">
    <property type="taxonomic scope" value="Eukaryota"/>
</dbReference>
<keyword evidence="2" id="KW-1133">Transmembrane helix</keyword>
<name>F2UAQ2_SALR5</name>
<feature type="transmembrane region" description="Helical" evidence="2">
    <location>
        <begin position="294"/>
        <end position="315"/>
    </location>
</feature>
<dbReference type="PANTHER" id="PTHR20992">
    <property type="entry name" value="AT15442P-RELATED"/>
    <property type="match status" value="1"/>
</dbReference>
<keyword evidence="4" id="KW-1185">Reference proteome</keyword>
<evidence type="ECO:0008006" key="5">
    <source>
        <dbReference type="Google" id="ProtNLM"/>
    </source>
</evidence>
<sequence>MARHISVTIAREMEEQLTAVENHLRNNVHVHNLVVIHTSDNSLFRFQATNRRARECIEALQRLGVGHAFGSMEIMDVKSVIPRISNHPTMVRGQKKQREYNPTNSLTLEEIYETVEKGYHLTFEYLGMCSAASIVCAVGLVTNSDPSVVASMLLSPLMGPILGITLGTACMDWGVTLKALRNELIGVLLTLAFGIITGFIVSFYGEEEWETDQMQSRGTVGGLAPGVLIALPCGVALAISVTSADSTILVGVAIAAALLPPIVNAGLEFAFGLVKELPLTPEQEPRHLKHAANSFLLFLLNWIAIYFGCLLVFAVKRVQPRIYHAKPRAETIRALADAPLPPPSSSLATNTADGDTRAAAVAGGGAATVTLLYSDDDDDDDDDGDGDGDGHNDGVNDGVNGHSTAHGGAIRQHRHRGDGRTRGSALRVTTVTTEHTPLLRDADTSRDVVL</sequence>
<accession>F2UAQ2</accession>
<dbReference type="InParanoid" id="F2UAQ2"/>
<evidence type="ECO:0000313" key="3">
    <source>
        <dbReference type="EMBL" id="EGD73468.1"/>
    </source>
</evidence>
<feature type="transmembrane region" description="Helical" evidence="2">
    <location>
        <begin position="183"/>
        <end position="203"/>
    </location>
</feature>
<dbReference type="OrthoDB" id="543859at2759"/>
<keyword evidence="2" id="KW-0472">Membrane</keyword>
<evidence type="ECO:0000256" key="1">
    <source>
        <dbReference type="SAM" id="MobiDB-lite"/>
    </source>
</evidence>
<feature type="transmembrane region" description="Helical" evidence="2">
    <location>
        <begin position="125"/>
        <end position="142"/>
    </location>
</feature>
<dbReference type="NCBIfam" id="TIGR00341">
    <property type="entry name" value="TIGR00341 family protein"/>
    <property type="match status" value="1"/>
</dbReference>
<feature type="region of interest" description="Disordered" evidence="1">
    <location>
        <begin position="372"/>
        <end position="450"/>
    </location>
</feature>
<gene>
    <name evidence="3" type="ORF">PTSG_05173</name>
</gene>
<feature type="compositionally biased region" description="Basic and acidic residues" evidence="1">
    <location>
        <begin position="437"/>
        <end position="450"/>
    </location>
</feature>
<keyword evidence="2" id="KW-0812">Transmembrane</keyword>
<dbReference type="Proteomes" id="UP000007799">
    <property type="component" value="Unassembled WGS sequence"/>
</dbReference>
<feature type="transmembrane region" description="Helical" evidence="2">
    <location>
        <begin position="248"/>
        <end position="274"/>
    </location>
</feature>
<feature type="region of interest" description="Disordered" evidence="1">
    <location>
        <begin position="335"/>
        <end position="354"/>
    </location>
</feature>
<proteinExistence type="predicted"/>
<dbReference type="AlphaFoldDB" id="F2UAQ2"/>
<dbReference type="Pfam" id="PF04087">
    <property type="entry name" value="DUF389"/>
    <property type="match status" value="1"/>
</dbReference>
<dbReference type="EMBL" id="GL832966">
    <property type="protein sequence ID" value="EGD73468.1"/>
    <property type="molecule type" value="Genomic_DNA"/>
</dbReference>
<protein>
    <recommendedName>
        <fullName evidence="5">DUF389 domain-containing protein</fullName>
    </recommendedName>
</protein>
<dbReference type="OMA" id="VFWYLGY"/>
<dbReference type="KEGG" id="sre:PTSG_05173"/>
<evidence type="ECO:0000313" key="4">
    <source>
        <dbReference type="Proteomes" id="UP000007799"/>
    </source>
</evidence>
<reference evidence="3" key="1">
    <citation type="submission" date="2009-08" db="EMBL/GenBank/DDBJ databases">
        <title>Annotation of Salpingoeca rosetta.</title>
        <authorList>
            <consortium name="The Broad Institute Genome Sequencing Platform"/>
            <person name="Russ C."/>
            <person name="Cuomo C."/>
            <person name="Burger G."/>
            <person name="Gray M.W."/>
            <person name="Holland P.W.H."/>
            <person name="King N."/>
            <person name="Lang F.B.F."/>
            <person name="Roger A.J."/>
            <person name="Ruiz-Trillo I."/>
            <person name="Young S.K."/>
            <person name="Zeng Q."/>
            <person name="Gargeya S."/>
            <person name="Alvarado L."/>
            <person name="Berlin A."/>
            <person name="Chapman S.B."/>
            <person name="Chen Z."/>
            <person name="Freedman E."/>
            <person name="Gellesch M."/>
            <person name="Goldberg J."/>
            <person name="Griggs A."/>
            <person name="Gujja S."/>
            <person name="Heilman E."/>
            <person name="Heiman D."/>
            <person name="Howarth C."/>
            <person name="Mehta T."/>
            <person name="Neiman D."/>
            <person name="Pearson M."/>
            <person name="Roberts A."/>
            <person name="Saif S."/>
            <person name="Shea T."/>
            <person name="Shenoy N."/>
            <person name="Sisk P."/>
            <person name="Stolte C."/>
            <person name="Sykes S."/>
            <person name="White J."/>
            <person name="Yandava C."/>
            <person name="Haas B."/>
            <person name="Nusbaum C."/>
            <person name="Birren B."/>
        </authorList>
    </citation>
    <scope>NUCLEOTIDE SEQUENCE [LARGE SCALE GENOMIC DNA]</scope>
    <source>
        <strain evidence="3">ATCC 50818</strain>
    </source>
</reference>
<feature type="transmembrane region" description="Helical" evidence="2">
    <location>
        <begin position="148"/>
        <end position="171"/>
    </location>
</feature>
<feature type="transmembrane region" description="Helical" evidence="2">
    <location>
        <begin position="223"/>
        <end position="241"/>
    </location>
</feature>
<dbReference type="RefSeq" id="XP_004993750.1">
    <property type="nucleotide sequence ID" value="XM_004993693.1"/>
</dbReference>
<feature type="compositionally biased region" description="Acidic residues" evidence="1">
    <location>
        <begin position="374"/>
        <end position="387"/>
    </location>
</feature>
<feature type="compositionally biased region" description="Low complexity" evidence="1">
    <location>
        <begin position="345"/>
        <end position="354"/>
    </location>
</feature>
<dbReference type="GeneID" id="16074329"/>
<dbReference type="PANTHER" id="PTHR20992:SF9">
    <property type="entry name" value="AT15442P-RELATED"/>
    <property type="match status" value="1"/>
</dbReference>
<dbReference type="InterPro" id="IPR005240">
    <property type="entry name" value="DUF389"/>
</dbReference>
<evidence type="ECO:0000256" key="2">
    <source>
        <dbReference type="SAM" id="Phobius"/>
    </source>
</evidence>
<organism evidence="4">
    <name type="scientific">Salpingoeca rosetta (strain ATCC 50818 / BSB-021)</name>
    <dbReference type="NCBI Taxonomy" id="946362"/>
    <lineage>
        <taxon>Eukaryota</taxon>
        <taxon>Choanoflagellata</taxon>
        <taxon>Craspedida</taxon>
        <taxon>Salpingoecidae</taxon>
        <taxon>Salpingoeca</taxon>
    </lineage>
</organism>